<proteinExistence type="predicted"/>
<dbReference type="AlphaFoldDB" id="M0KPM5"/>
<dbReference type="RefSeq" id="WP_007188426.1">
    <property type="nucleotide sequence ID" value="NZ_AOLS01000032.1"/>
</dbReference>
<dbReference type="PATRIC" id="fig|662475.6.peg.1103"/>
<evidence type="ECO:0000313" key="2">
    <source>
        <dbReference type="EMBL" id="EMA22099.1"/>
    </source>
</evidence>
<sequence>MFAPLAPMTVAVQTLATLTIVALLYIEVKYDSGSETGQPEQAAVDD</sequence>
<dbReference type="EMBL" id="AOLS01000032">
    <property type="protein sequence ID" value="EMA22099.1"/>
    <property type="molecule type" value="Genomic_DNA"/>
</dbReference>
<keyword evidence="1" id="KW-1133">Transmembrane helix</keyword>
<evidence type="ECO:0000256" key="1">
    <source>
        <dbReference type="SAM" id="Phobius"/>
    </source>
</evidence>
<keyword evidence="1" id="KW-0472">Membrane</keyword>
<name>M0KPM5_9EURY</name>
<gene>
    <name evidence="2" type="ORF">C435_05713</name>
</gene>
<evidence type="ECO:0000313" key="3">
    <source>
        <dbReference type="Proteomes" id="UP000011687"/>
    </source>
</evidence>
<feature type="transmembrane region" description="Helical" evidence="1">
    <location>
        <begin position="6"/>
        <end position="26"/>
    </location>
</feature>
<comment type="caution">
    <text evidence="2">The sequence shown here is derived from an EMBL/GenBank/DDBJ whole genome shotgun (WGS) entry which is preliminary data.</text>
</comment>
<dbReference type="Proteomes" id="UP000011687">
    <property type="component" value="Unassembled WGS sequence"/>
</dbReference>
<keyword evidence="1" id="KW-0812">Transmembrane</keyword>
<keyword evidence="3" id="KW-1185">Reference proteome</keyword>
<protein>
    <submittedName>
        <fullName evidence="2">C4-dicarboxylate anaerobic carrier</fullName>
    </submittedName>
</protein>
<organism evidence="2 3">
    <name type="scientific">Haloarcula marismortui ATCC 33799</name>
    <dbReference type="NCBI Taxonomy" id="662475"/>
    <lineage>
        <taxon>Archaea</taxon>
        <taxon>Methanobacteriati</taxon>
        <taxon>Methanobacteriota</taxon>
        <taxon>Stenosarchaea group</taxon>
        <taxon>Halobacteria</taxon>
        <taxon>Halobacteriales</taxon>
        <taxon>Haloarculaceae</taxon>
        <taxon>Haloarcula</taxon>
    </lineage>
</organism>
<accession>M0KPM5</accession>
<reference evidence="2 3" key="1">
    <citation type="journal article" date="2014" name="PLoS Genet.">
        <title>Phylogenetically driven sequencing of extremely halophilic archaea reveals strategies for static and dynamic osmo-response.</title>
        <authorList>
            <person name="Becker E.A."/>
            <person name="Seitzer P.M."/>
            <person name="Tritt A."/>
            <person name="Larsen D."/>
            <person name="Krusor M."/>
            <person name="Yao A.I."/>
            <person name="Wu D."/>
            <person name="Madern D."/>
            <person name="Eisen J.A."/>
            <person name="Darling A.E."/>
            <person name="Facciotti M.T."/>
        </authorList>
    </citation>
    <scope>NUCLEOTIDE SEQUENCE [LARGE SCALE GENOMIC DNA]</scope>
    <source>
        <strain evidence="2 3">ATCC 33799</strain>
    </source>
</reference>